<evidence type="ECO:0000313" key="7">
    <source>
        <dbReference type="EMBL" id="CAH0113778.1"/>
    </source>
</evidence>
<feature type="compositionally biased region" description="Polar residues" evidence="4">
    <location>
        <begin position="294"/>
        <end position="309"/>
    </location>
</feature>
<dbReference type="SMART" id="SM00214">
    <property type="entry name" value="VWC"/>
    <property type="match status" value="3"/>
</dbReference>
<gene>
    <name evidence="7" type="ORF">DGAL_LOCUS17690</name>
</gene>
<accession>A0A8J2SA70</accession>
<feature type="domain" description="VWFC" evidence="6">
    <location>
        <begin position="43"/>
        <end position="107"/>
    </location>
</feature>
<keyword evidence="2" id="KW-0964">Secreted</keyword>
<dbReference type="PANTHER" id="PTHR46698">
    <property type="entry name" value="CROSSVEINLESS 2"/>
    <property type="match status" value="1"/>
</dbReference>
<dbReference type="GO" id="GO:0005576">
    <property type="term" value="C:extracellular region"/>
    <property type="evidence" value="ECO:0007669"/>
    <property type="project" value="UniProtKB-SubCell"/>
</dbReference>
<reference evidence="7" key="1">
    <citation type="submission" date="2021-11" db="EMBL/GenBank/DDBJ databases">
        <authorList>
            <person name="Schell T."/>
        </authorList>
    </citation>
    <scope>NUCLEOTIDE SEQUENCE</scope>
    <source>
        <strain evidence="7">M5</strain>
    </source>
</reference>
<comment type="subcellular location">
    <subcellularLocation>
        <location evidence="1">Secreted</location>
    </subcellularLocation>
</comment>
<feature type="region of interest" description="Disordered" evidence="4">
    <location>
        <begin position="290"/>
        <end position="314"/>
    </location>
</feature>
<dbReference type="EMBL" id="CAKKLH010000346">
    <property type="protein sequence ID" value="CAH0113778.1"/>
    <property type="molecule type" value="Genomic_DNA"/>
</dbReference>
<evidence type="ECO:0000256" key="4">
    <source>
        <dbReference type="SAM" id="MobiDB-lite"/>
    </source>
</evidence>
<feature type="region of interest" description="Disordered" evidence="4">
    <location>
        <begin position="671"/>
        <end position="699"/>
    </location>
</feature>
<dbReference type="InterPro" id="IPR052424">
    <property type="entry name" value="Kielin_Chordin-BMP_Reg"/>
</dbReference>
<dbReference type="OrthoDB" id="10072086at2759"/>
<dbReference type="Gene3D" id="2.10.70.10">
    <property type="entry name" value="Complement Module, domain 1"/>
    <property type="match status" value="1"/>
</dbReference>
<evidence type="ECO:0000313" key="8">
    <source>
        <dbReference type="Proteomes" id="UP000789390"/>
    </source>
</evidence>
<feature type="signal peptide" evidence="5">
    <location>
        <begin position="1"/>
        <end position="25"/>
    </location>
</feature>
<dbReference type="SUPFAM" id="SSF57603">
    <property type="entry name" value="FnI-like domain"/>
    <property type="match status" value="3"/>
</dbReference>
<keyword evidence="8" id="KW-1185">Reference proteome</keyword>
<feature type="compositionally biased region" description="Low complexity" evidence="4">
    <location>
        <begin position="729"/>
        <end position="746"/>
    </location>
</feature>
<dbReference type="Proteomes" id="UP000789390">
    <property type="component" value="Unassembled WGS sequence"/>
</dbReference>
<feature type="chain" id="PRO_5035327419" description="VWFC domain-containing protein" evidence="5">
    <location>
        <begin position="26"/>
        <end position="813"/>
    </location>
</feature>
<organism evidence="7 8">
    <name type="scientific">Daphnia galeata</name>
    <dbReference type="NCBI Taxonomy" id="27404"/>
    <lineage>
        <taxon>Eukaryota</taxon>
        <taxon>Metazoa</taxon>
        <taxon>Ecdysozoa</taxon>
        <taxon>Arthropoda</taxon>
        <taxon>Crustacea</taxon>
        <taxon>Branchiopoda</taxon>
        <taxon>Diplostraca</taxon>
        <taxon>Cladocera</taxon>
        <taxon>Anomopoda</taxon>
        <taxon>Daphniidae</taxon>
        <taxon>Daphnia</taxon>
    </lineage>
</organism>
<evidence type="ECO:0000256" key="1">
    <source>
        <dbReference type="ARBA" id="ARBA00004613"/>
    </source>
</evidence>
<evidence type="ECO:0000256" key="3">
    <source>
        <dbReference type="ARBA" id="ARBA00022729"/>
    </source>
</evidence>
<feature type="compositionally biased region" description="Polar residues" evidence="4">
    <location>
        <begin position="688"/>
        <end position="698"/>
    </location>
</feature>
<protein>
    <recommendedName>
        <fullName evidence="6">VWFC domain-containing protein</fullName>
    </recommendedName>
</protein>
<dbReference type="PANTHER" id="PTHR46698:SF3">
    <property type="entry name" value="TENECTIN ISOFORM 1-RELATED"/>
    <property type="match status" value="1"/>
</dbReference>
<dbReference type="AlphaFoldDB" id="A0A8J2SA70"/>
<feature type="domain" description="VWFC" evidence="6">
    <location>
        <begin position="583"/>
        <end position="646"/>
    </location>
</feature>
<comment type="caution">
    <text evidence="7">The sequence shown here is derived from an EMBL/GenBank/DDBJ whole genome shotgun (WGS) entry which is preliminary data.</text>
</comment>
<evidence type="ECO:0000256" key="2">
    <source>
        <dbReference type="ARBA" id="ARBA00022525"/>
    </source>
</evidence>
<proteinExistence type="predicted"/>
<evidence type="ECO:0000259" key="6">
    <source>
        <dbReference type="SMART" id="SM00214"/>
    </source>
</evidence>
<sequence length="813" mass="88017">MAQCTSAQIWLSLLSLSTLWFCVLAAPMSDIDVTVDDPQRTGCLYDGKFYNETETVVTKEPCLNCSCQIGALRCHLQVCPFLHDIYPPPAGCVLVERKNACCPKLHCPMASGTSGNRLLRKDYTGQVAALKVREDLRKRLVKHLAKSGTDKHGCVDAGTLYADGSAMMTSSTCEYCFCLKGKQTCVKPKCAEPELEGCTPRFRDLACCPTHYDCAIPTTNATSVAAKKLTTERRGDRVRPMTVATTLTAVRGNDRIIDSSLTQTSSYQNQKLGSRMFRTKILVKRNVDNKKSEATVSDQMKSEEPSTVTLGPDNLTDDNPLSTLEAISAASFFRKAIDETDNNDVQLDSIDPIGEQHQDSLAVEGTLVESRVLAPLVTASTDAPEESATALIGTDEEKIDIPTTEEVDDPLPPSSRHDEELELISNDELDAEAAERNIEVSVSSSISSVSQSSNPVRVVGKDDTNKVNMTVSPIPAPPQSNANLLSIDNKTVKPLLDASEVVSSAPPSIADAVDPLDYDYSNMELPPSLPNLEIIPFVAADAVMGVPNLEEDERLNLGGVIEQRTPSQPNAVVEQFAKTAEYCLNGGSFYNHGELIKSQPDELEDPCNICRCMLGEIVCHETQCAPLSPGCRRINQPDFCCGQVVCGGNKDDRGETLNLEITNTTVSAVSTIEKGQPKTGAENEEQPSKVTSTTQSPSPILAFKVTFPPRPSSTLPPPPPTPTFLLRRFPSSRPTARPTAPTTPRSFNSKFNKPAINNLVGVPAPFATGGLRIDSCNIYGQMYRVGRIIDELSGPCVECKCTEIGVNCVNLKC</sequence>
<dbReference type="InterPro" id="IPR001007">
    <property type="entry name" value="VWF_dom"/>
</dbReference>
<name>A0A8J2SA70_9CRUS</name>
<feature type="region of interest" description="Disordered" evidence="4">
    <location>
        <begin position="729"/>
        <end position="749"/>
    </location>
</feature>
<feature type="domain" description="VWFC" evidence="6">
    <location>
        <begin position="154"/>
        <end position="214"/>
    </location>
</feature>
<dbReference type="Gene3D" id="6.20.200.20">
    <property type="match status" value="1"/>
</dbReference>
<evidence type="ECO:0000256" key="5">
    <source>
        <dbReference type="SAM" id="SignalP"/>
    </source>
</evidence>
<keyword evidence="3 5" id="KW-0732">Signal</keyword>